<evidence type="ECO:0000313" key="2">
    <source>
        <dbReference type="EMBL" id="KAJ7647843.1"/>
    </source>
</evidence>
<reference evidence="2" key="1">
    <citation type="submission" date="2023-03" db="EMBL/GenBank/DDBJ databases">
        <title>Massive genome expansion in bonnet fungi (Mycena s.s.) driven by repeated elements and novel gene families across ecological guilds.</title>
        <authorList>
            <consortium name="Lawrence Berkeley National Laboratory"/>
            <person name="Harder C.B."/>
            <person name="Miyauchi S."/>
            <person name="Viragh M."/>
            <person name="Kuo A."/>
            <person name="Thoen E."/>
            <person name="Andreopoulos B."/>
            <person name="Lu D."/>
            <person name="Skrede I."/>
            <person name="Drula E."/>
            <person name="Henrissat B."/>
            <person name="Morin E."/>
            <person name="Kohler A."/>
            <person name="Barry K."/>
            <person name="LaButti K."/>
            <person name="Morin E."/>
            <person name="Salamov A."/>
            <person name="Lipzen A."/>
            <person name="Mereny Z."/>
            <person name="Hegedus B."/>
            <person name="Baldrian P."/>
            <person name="Stursova M."/>
            <person name="Weitz H."/>
            <person name="Taylor A."/>
            <person name="Grigoriev I.V."/>
            <person name="Nagy L.G."/>
            <person name="Martin F."/>
            <person name="Kauserud H."/>
        </authorList>
    </citation>
    <scope>NUCLEOTIDE SEQUENCE</scope>
    <source>
        <strain evidence="2">9284</strain>
    </source>
</reference>
<keyword evidence="3" id="KW-1185">Reference proteome</keyword>
<proteinExistence type="predicted"/>
<sequence length="561" mass="61087">MDYLKWPPGPLLRPTSAQVPPAQDIVFEAPCHCVSVADPLMGHLDAINRVYVTQSAILLAENSLVVLEKRLALLDLTAVICKHIREISFVTLPRRANVLDDFEMDLVFDTRPDCEDFRRAVKNSNVTAELQTNIYLLSEICSPKASPGTLITPCEITDLVTSVLTSLTYSDCAEIFAPLVDWSVEPRNPQNRLRAISRVQQSLRSQPPPLVLILPPSASHQLPSLIDWRDDPASAGSFPAVRHLPSLPTWNGTGDAPSKWMSLPIGNYGVHIRQDNCSHEIPTTSRRYIAISFEVVDWFMAAVSAASSQQGPDQEHAAASLAAATASLKMTVVHELGHMFVSDEGIDSPPRSKVSGADIPRFDVAESSQHEGRIEAGLLVETVWMGGVHELGVGNDGWLSLVLNKGDDTASTNTYDSPSTNAAECGTTFLLGSPIQLVNQRPEEDDEFCPEDSPYSMFICQPELVSKFSSSALPTFTNEQIQSQSVYLEPGTPVQRQKTRVVRSAPNSPARLPTVTVSPAPNPHTTSGTIPLPATEKVVVVREHLGPKCTVTHIKHPDPAS</sequence>
<accession>A0AAD7CGI7</accession>
<dbReference type="Proteomes" id="UP001221142">
    <property type="component" value="Unassembled WGS sequence"/>
</dbReference>
<feature type="region of interest" description="Disordered" evidence="1">
    <location>
        <begin position="504"/>
        <end position="530"/>
    </location>
</feature>
<name>A0AAD7CGI7_9AGAR</name>
<evidence type="ECO:0000256" key="1">
    <source>
        <dbReference type="SAM" id="MobiDB-lite"/>
    </source>
</evidence>
<dbReference type="AlphaFoldDB" id="A0AAD7CGI7"/>
<dbReference type="EMBL" id="JARKIF010000002">
    <property type="protein sequence ID" value="KAJ7647843.1"/>
    <property type="molecule type" value="Genomic_DNA"/>
</dbReference>
<feature type="compositionally biased region" description="Polar residues" evidence="1">
    <location>
        <begin position="515"/>
        <end position="529"/>
    </location>
</feature>
<evidence type="ECO:0000313" key="3">
    <source>
        <dbReference type="Proteomes" id="UP001221142"/>
    </source>
</evidence>
<gene>
    <name evidence="2" type="ORF">FB45DRAFT_209902</name>
</gene>
<organism evidence="2 3">
    <name type="scientific">Roridomyces roridus</name>
    <dbReference type="NCBI Taxonomy" id="1738132"/>
    <lineage>
        <taxon>Eukaryota</taxon>
        <taxon>Fungi</taxon>
        <taxon>Dikarya</taxon>
        <taxon>Basidiomycota</taxon>
        <taxon>Agaricomycotina</taxon>
        <taxon>Agaricomycetes</taxon>
        <taxon>Agaricomycetidae</taxon>
        <taxon>Agaricales</taxon>
        <taxon>Marasmiineae</taxon>
        <taxon>Mycenaceae</taxon>
        <taxon>Roridomyces</taxon>
    </lineage>
</organism>
<comment type="caution">
    <text evidence="2">The sequence shown here is derived from an EMBL/GenBank/DDBJ whole genome shotgun (WGS) entry which is preliminary data.</text>
</comment>
<protein>
    <submittedName>
        <fullName evidence="2">Uncharacterized protein</fullName>
    </submittedName>
</protein>